<dbReference type="Proteomes" id="UP000598032">
    <property type="component" value="Unassembled WGS sequence"/>
</dbReference>
<gene>
    <name evidence="2" type="ORF">LMG28140_02624</name>
</gene>
<sequence length="249" mass="27901">MANEYCMFKGTLGLGVPFFRQYHGSPHYVIVLENSPGENFMLVVNAASDTRTQQNDNRVLSLVSTIFEHPMLPVLQQLPAGLHTAGFPRLDYWQDKKLVDVTRMRPIPYDSTNGDQNDINDLIDDALTIDRTQPSQDFPYKPSDSDVETRQAWKPASGDEITVYGFGFLFEPEKDGMHELHMNQGNPPTHDRNDHSKENGTFHDGAVIVQSGTQFSAIFTAFQTQLLPTGTDGYPEKNAKPILSLTTHS</sequence>
<protein>
    <recommendedName>
        <fullName evidence="4">DUF2278 family protein</fullName>
    </recommendedName>
</protein>
<organism evidence="2 3">
    <name type="scientific">Paraburkholderia metrosideri</name>
    <dbReference type="NCBI Taxonomy" id="580937"/>
    <lineage>
        <taxon>Bacteria</taxon>
        <taxon>Pseudomonadati</taxon>
        <taxon>Pseudomonadota</taxon>
        <taxon>Betaproteobacteria</taxon>
        <taxon>Burkholderiales</taxon>
        <taxon>Burkholderiaceae</taxon>
        <taxon>Paraburkholderia</taxon>
    </lineage>
</organism>
<proteinExistence type="predicted"/>
<dbReference type="EMBL" id="CAJHCP010000005">
    <property type="protein sequence ID" value="CAD6532403.1"/>
    <property type="molecule type" value="Genomic_DNA"/>
</dbReference>
<evidence type="ECO:0000256" key="1">
    <source>
        <dbReference type="SAM" id="MobiDB-lite"/>
    </source>
</evidence>
<dbReference type="Pfam" id="PF10042">
    <property type="entry name" value="DUF2278"/>
    <property type="match status" value="1"/>
</dbReference>
<accession>A0ABN7HR12</accession>
<name>A0ABN7HR12_9BURK</name>
<reference evidence="2 3" key="1">
    <citation type="submission" date="2020-10" db="EMBL/GenBank/DDBJ databases">
        <authorList>
            <person name="Peeters C."/>
        </authorList>
    </citation>
    <scope>NUCLEOTIDE SEQUENCE [LARGE SCALE GENOMIC DNA]</scope>
    <source>
        <strain evidence="2 3">LMG 28140</strain>
    </source>
</reference>
<evidence type="ECO:0008006" key="4">
    <source>
        <dbReference type="Google" id="ProtNLM"/>
    </source>
</evidence>
<keyword evidence="3" id="KW-1185">Reference proteome</keyword>
<dbReference type="InterPro" id="IPR019268">
    <property type="entry name" value="DUF2278"/>
</dbReference>
<comment type="caution">
    <text evidence="2">The sequence shown here is derived from an EMBL/GenBank/DDBJ whole genome shotgun (WGS) entry which is preliminary data.</text>
</comment>
<dbReference type="RefSeq" id="WP_201642702.1">
    <property type="nucleotide sequence ID" value="NZ_CAJHCP010000005.1"/>
</dbReference>
<evidence type="ECO:0000313" key="2">
    <source>
        <dbReference type="EMBL" id="CAD6532403.1"/>
    </source>
</evidence>
<evidence type="ECO:0000313" key="3">
    <source>
        <dbReference type="Proteomes" id="UP000598032"/>
    </source>
</evidence>
<feature type="region of interest" description="Disordered" evidence="1">
    <location>
        <begin position="132"/>
        <end position="152"/>
    </location>
</feature>